<keyword evidence="7" id="KW-1185">Reference proteome</keyword>
<accession>A0A2G9X198</accession>
<dbReference type="InterPro" id="IPR005119">
    <property type="entry name" value="LysR_subst-bd"/>
</dbReference>
<keyword evidence="3" id="KW-0238">DNA-binding</keyword>
<feature type="domain" description="HTH lysR-type" evidence="5">
    <location>
        <begin position="11"/>
        <end position="68"/>
    </location>
</feature>
<proteinExistence type="inferred from homology"/>
<dbReference type="EMBL" id="NQVN01000001">
    <property type="protein sequence ID" value="PIP00747.1"/>
    <property type="molecule type" value="Genomic_DNA"/>
</dbReference>
<dbReference type="GO" id="GO:0043565">
    <property type="term" value="F:sequence-specific DNA binding"/>
    <property type="evidence" value="ECO:0007669"/>
    <property type="project" value="TreeGrafter"/>
</dbReference>
<evidence type="ECO:0000259" key="5">
    <source>
        <dbReference type="PROSITE" id="PS50931"/>
    </source>
</evidence>
<dbReference type="GO" id="GO:0006351">
    <property type="term" value="P:DNA-templated transcription"/>
    <property type="evidence" value="ECO:0007669"/>
    <property type="project" value="TreeGrafter"/>
</dbReference>
<dbReference type="InterPro" id="IPR036388">
    <property type="entry name" value="WH-like_DNA-bd_sf"/>
</dbReference>
<dbReference type="InterPro" id="IPR058163">
    <property type="entry name" value="LysR-type_TF_proteobact-type"/>
</dbReference>
<comment type="caution">
    <text evidence="6">The sequence shown here is derived from an EMBL/GenBank/DDBJ whole genome shotgun (WGS) entry which is preliminary data.</text>
</comment>
<dbReference type="Pfam" id="PF03466">
    <property type="entry name" value="LysR_substrate"/>
    <property type="match status" value="1"/>
</dbReference>
<reference evidence="6 7" key="1">
    <citation type="submission" date="2017-08" db="EMBL/GenBank/DDBJ databases">
        <title>Pleomorphomonas carboxidotrophicus sp. nov., a new mesophilic hydrogenogenic carboxidotroph.</title>
        <authorList>
            <person name="Esquivel-Elizondo S."/>
            <person name="Krajmalnik-Brown R."/>
            <person name="Maldonado J."/>
        </authorList>
    </citation>
    <scope>NUCLEOTIDE SEQUENCE [LARGE SCALE GENOMIC DNA]</scope>
    <source>
        <strain evidence="6 7">SVCO-16</strain>
    </source>
</reference>
<dbReference type="SUPFAM" id="SSF53850">
    <property type="entry name" value="Periplasmic binding protein-like II"/>
    <property type="match status" value="1"/>
</dbReference>
<keyword evidence="2" id="KW-0805">Transcription regulation</keyword>
<dbReference type="SUPFAM" id="SSF46785">
    <property type="entry name" value="Winged helix' DNA-binding domain"/>
    <property type="match status" value="1"/>
</dbReference>
<protein>
    <recommendedName>
        <fullName evidence="5">HTH lysR-type domain-containing protein</fullName>
    </recommendedName>
</protein>
<dbReference type="InterPro" id="IPR000847">
    <property type="entry name" value="LysR_HTH_N"/>
</dbReference>
<dbReference type="Pfam" id="PF00126">
    <property type="entry name" value="HTH_1"/>
    <property type="match status" value="1"/>
</dbReference>
<name>A0A2G9X198_9HYPH</name>
<dbReference type="InterPro" id="IPR036390">
    <property type="entry name" value="WH_DNA-bd_sf"/>
</dbReference>
<gene>
    <name evidence="6" type="ORF">CJ014_01180</name>
</gene>
<dbReference type="Proteomes" id="UP000231070">
    <property type="component" value="Unassembled WGS sequence"/>
</dbReference>
<dbReference type="PANTHER" id="PTHR30537:SF3">
    <property type="entry name" value="TRANSCRIPTIONAL REGULATORY PROTEIN"/>
    <property type="match status" value="1"/>
</dbReference>
<evidence type="ECO:0000313" key="6">
    <source>
        <dbReference type="EMBL" id="PIP00747.1"/>
    </source>
</evidence>
<dbReference type="PROSITE" id="PS50931">
    <property type="entry name" value="HTH_LYSR"/>
    <property type="match status" value="1"/>
</dbReference>
<evidence type="ECO:0000313" key="7">
    <source>
        <dbReference type="Proteomes" id="UP000231070"/>
    </source>
</evidence>
<dbReference type="OrthoDB" id="9793571at2"/>
<evidence type="ECO:0000256" key="3">
    <source>
        <dbReference type="ARBA" id="ARBA00023125"/>
    </source>
</evidence>
<keyword evidence="4" id="KW-0804">Transcription</keyword>
<dbReference type="AlphaFoldDB" id="A0A2G9X198"/>
<dbReference type="Gene3D" id="3.40.190.290">
    <property type="match status" value="1"/>
</dbReference>
<evidence type="ECO:0000256" key="1">
    <source>
        <dbReference type="ARBA" id="ARBA00009437"/>
    </source>
</evidence>
<evidence type="ECO:0000256" key="4">
    <source>
        <dbReference type="ARBA" id="ARBA00023163"/>
    </source>
</evidence>
<dbReference type="GO" id="GO:0003700">
    <property type="term" value="F:DNA-binding transcription factor activity"/>
    <property type="evidence" value="ECO:0007669"/>
    <property type="project" value="InterPro"/>
</dbReference>
<organism evidence="6 7">
    <name type="scientific">Pleomorphomonas carboxyditropha</name>
    <dbReference type="NCBI Taxonomy" id="2023338"/>
    <lineage>
        <taxon>Bacteria</taxon>
        <taxon>Pseudomonadati</taxon>
        <taxon>Pseudomonadota</taxon>
        <taxon>Alphaproteobacteria</taxon>
        <taxon>Hyphomicrobiales</taxon>
        <taxon>Pleomorphomonadaceae</taxon>
        <taxon>Pleomorphomonas</taxon>
    </lineage>
</organism>
<comment type="similarity">
    <text evidence="1">Belongs to the LysR transcriptional regulatory family.</text>
</comment>
<dbReference type="Gene3D" id="1.10.10.10">
    <property type="entry name" value="Winged helix-like DNA-binding domain superfamily/Winged helix DNA-binding domain"/>
    <property type="match status" value="1"/>
</dbReference>
<dbReference type="PANTHER" id="PTHR30537">
    <property type="entry name" value="HTH-TYPE TRANSCRIPTIONAL REGULATOR"/>
    <property type="match status" value="1"/>
</dbReference>
<sequence>MRGIICMNADMRWDELELVSEIVAGGTLSEAARRLGVDQTTAARRLGRIEARLGAALFDRIDRRLRPTPLLRAILPQLSAMAAVAEEAGGRLRRSRQKAAGSVRVSSLGLVHRLVLAPALGELATAHTDIEVELAIEDRSVSFEERQADLAVRLGRGPQDTATIRRLGRLPFALYRPKDGAHSGRVVAYGQDYAELPEAIALQALRPDARVLARSNRLDVLAEAAVSTGAAVMLPVLMGDADHRFSEVAGTRGAAVRDVYRLAHPERGKAPAVRAVARWIDATVSRRLGQG</sequence>
<evidence type="ECO:0000256" key="2">
    <source>
        <dbReference type="ARBA" id="ARBA00023015"/>
    </source>
</evidence>